<evidence type="ECO:0000313" key="10">
    <source>
        <dbReference type="Proteomes" id="UP000266118"/>
    </source>
</evidence>
<dbReference type="InterPro" id="IPR006104">
    <property type="entry name" value="Glyco_hydro_2_N"/>
</dbReference>
<evidence type="ECO:0000259" key="7">
    <source>
        <dbReference type="Pfam" id="PF16355"/>
    </source>
</evidence>
<protein>
    <submittedName>
        <fullName evidence="9">DUF4982 domain-containing protein</fullName>
    </submittedName>
</protein>
<dbReference type="GO" id="GO:0004553">
    <property type="term" value="F:hydrolase activity, hydrolyzing O-glycosyl compounds"/>
    <property type="evidence" value="ECO:0007669"/>
    <property type="project" value="InterPro"/>
</dbReference>
<evidence type="ECO:0000256" key="2">
    <source>
        <dbReference type="ARBA" id="ARBA00022801"/>
    </source>
</evidence>
<dbReference type="InterPro" id="IPR051913">
    <property type="entry name" value="GH2_Domain-Containing"/>
</dbReference>
<reference evidence="9 10" key="1">
    <citation type="submission" date="2018-09" db="EMBL/GenBank/DDBJ databases">
        <title>Arachidicoccus sp. nov., a bacterium isolated from soil.</title>
        <authorList>
            <person name="Weon H.-Y."/>
            <person name="Kwon S.-W."/>
            <person name="Lee S.A."/>
        </authorList>
    </citation>
    <scope>NUCLEOTIDE SEQUENCE [LARGE SCALE GENOMIC DNA]</scope>
    <source>
        <strain evidence="9 10">KIS59-12</strain>
    </source>
</reference>
<dbReference type="PRINTS" id="PR00132">
    <property type="entry name" value="GLHYDRLASE2"/>
</dbReference>
<evidence type="ECO:0000313" key="9">
    <source>
        <dbReference type="EMBL" id="AYD48293.1"/>
    </source>
</evidence>
<evidence type="ECO:0000259" key="6">
    <source>
        <dbReference type="Pfam" id="PF02837"/>
    </source>
</evidence>
<evidence type="ECO:0000256" key="1">
    <source>
        <dbReference type="ARBA" id="ARBA00007401"/>
    </source>
</evidence>
<dbReference type="InterPro" id="IPR006101">
    <property type="entry name" value="Glyco_hydro_2"/>
</dbReference>
<dbReference type="InterPro" id="IPR006102">
    <property type="entry name" value="Ig-like_GH2"/>
</dbReference>
<keyword evidence="2" id="KW-0378">Hydrolase</keyword>
<dbReference type="InterPro" id="IPR017853">
    <property type="entry name" value="GH"/>
</dbReference>
<feature type="domain" description="Glycosyl hydrolases family 2 sugar binding" evidence="6">
    <location>
        <begin position="87"/>
        <end position="182"/>
    </location>
</feature>
<dbReference type="Pfam" id="PF02836">
    <property type="entry name" value="Glyco_hydro_2_C"/>
    <property type="match status" value="1"/>
</dbReference>
<dbReference type="SUPFAM" id="SSF49785">
    <property type="entry name" value="Galactose-binding domain-like"/>
    <property type="match status" value="1"/>
</dbReference>
<dbReference type="EMBL" id="CP032489">
    <property type="protein sequence ID" value="AYD48293.1"/>
    <property type="molecule type" value="Genomic_DNA"/>
</dbReference>
<keyword evidence="3" id="KW-0326">Glycosidase</keyword>
<dbReference type="SUPFAM" id="SSF49303">
    <property type="entry name" value="beta-Galactosidase/glucuronidase domain"/>
    <property type="match status" value="1"/>
</dbReference>
<dbReference type="SUPFAM" id="SSF51445">
    <property type="entry name" value="(Trans)glycosidases"/>
    <property type="match status" value="1"/>
</dbReference>
<gene>
    <name evidence="9" type="ORF">D6B99_12185</name>
</gene>
<dbReference type="GO" id="GO:0005975">
    <property type="term" value="P:carbohydrate metabolic process"/>
    <property type="evidence" value="ECO:0007669"/>
    <property type="project" value="InterPro"/>
</dbReference>
<evidence type="ECO:0000259" key="5">
    <source>
        <dbReference type="Pfam" id="PF02836"/>
    </source>
</evidence>
<dbReference type="Gene3D" id="2.60.120.260">
    <property type="entry name" value="Galactose-binding domain-like"/>
    <property type="match status" value="1"/>
</dbReference>
<keyword evidence="10" id="KW-1185">Reference proteome</keyword>
<dbReference type="AlphaFoldDB" id="A0A386HR89"/>
<dbReference type="InterPro" id="IPR036156">
    <property type="entry name" value="Beta-gal/glucu_dom_sf"/>
</dbReference>
<dbReference type="Gene3D" id="3.20.20.80">
    <property type="entry name" value="Glycosidases"/>
    <property type="match status" value="1"/>
</dbReference>
<comment type="similarity">
    <text evidence="1">Belongs to the glycosyl hydrolase 2 family.</text>
</comment>
<dbReference type="Pfam" id="PF02837">
    <property type="entry name" value="Glyco_hydro_2_N"/>
    <property type="match status" value="1"/>
</dbReference>
<organism evidence="9 10">
    <name type="scientific">Arachidicoccus soli</name>
    <dbReference type="NCBI Taxonomy" id="2341117"/>
    <lineage>
        <taxon>Bacteria</taxon>
        <taxon>Pseudomonadati</taxon>
        <taxon>Bacteroidota</taxon>
        <taxon>Chitinophagia</taxon>
        <taxon>Chitinophagales</taxon>
        <taxon>Chitinophagaceae</taxon>
        <taxon>Arachidicoccus</taxon>
    </lineage>
</organism>
<dbReference type="Proteomes" id="UP000266118">
    <property type="component" value="Chromosome"/>
</dbReference>
<dbReference type="InterPro" id="IPR040605">
    <property type="entry name" value="Glyco_hydro2_dom5"/>
</dbReference>
<feature type="domain" description="Glycoside hydrolase family 2 catalytic" evidence="5">
    <location>
        <begin position="305"/>
        <end position="462"/>
    </location>
</feature>
<feature type="domain" description="DUF4982" evidence="7">
    <location>
        <begin position="603"/>
        <end position="654"/>
    </location>
</feature>
<evidence type="ECO:0000259" key="4">
    <source>
        <dbReference type="Pfam" id="PF00703"/>
    </source>
</evidence>
<dbReference type="PANTHER" id="PTHR42732:SF1">
    <property type="entry name" value="BETA-MANNOSIDASE"/>
    <property type="match status" value="1"/>
</dbReference>
<dbReference type="KEGG" id="ark:D6B99_12185"/>
<dbReference type="InterPro" id="IPR032311">
    <property type="entry name" value="DUF4982"/>
</dbReference>
<dbReference type="Gene3D" id="2.60.40.10">
    <property type="entry name" value="Immunoglobulins"/>
    <property type="match status" value="3"/>
</dbReference>
<sequence>MIERIKRIIFIVLFSLPFIGKGQTTNPRQTLLFDKDWSFIQSDVKGADKVGFDDSKWTVLNLPHDWSILGQPNKDNPTGSGGGYMPAGIGWYRKHFELNKADVHKRVFIYFDGVMANSDVWINGFHLGKRPYGYISFEYELTGHLKFGKGATNLLSVRADNSVQPASRYYTGAGIYRHVHLIITNPVHIDNWGVFVTTSKVSSEKATVNVKTTVFNATNKKKNIVVQTSLVNPEGKEGEVFNSPSQSVEAGKSVTVEQNVPVSHPNLWDTHHPSLYKAITKIKTDKIVDEQVTPFGIRSIRFTADSGFILNGKKVMIKGVCMHHDGGAVGAAVPLGVWERRLQLLKNIGVNGIRTSHNPVAPEFLDLCDRMGFLVMDETFDTWEADKVHGKGGYQAFFKKWNLIDARDQVMRDRNHPSIVIYSVGNEIHDNLNDSAGFKKYRDLQNTCHEYDGTRPVTMALFRPASSKVYINGFANMMDVVGQNYRENELIAAHEAHPNWKVTGTENGMSREAWLALRDHPYIAGQFLWVGFDYLGEAIWPEVVNGQGLFDHTNNIKPIGLQRESWWSTKPVVHIVRKQENKGKSDLVANWTPKDPATYDDAKVQIYTNCDEVELFLNGKSLGIKPKNANDAPIDWDVKYEKGTIKAVGRNKGVQKATEELKTAGAPVKIILSADKSKIKDDWNDLSYVTAEVVDANGIRCPQANQTITFNAKGSGDIIATDNGNTANHEKYTSHDRKAFQGKAVALVKANAASGSIIIKAESPGLSGDSITISVQ</sequence>
<accession>A0A386HR89</accession>
<dbReference type="InterPro" id="IPR013783">
    <property type="entry name" value="Ig-like_fold"/>
</dbReference>
<dbReference type="Pfam" id="PF18565">
    <property type="entry name" value="Glyco_hydro2_C5"/>
    <property type="match status" value="1"/>
</dbReference>
<dbReference type="OrthoDB" id="9801077at2"/>
<dbReference type="InterPro" id="IPR006103">
    <property type="entry name" value="Glyco_hydro_2_cat"/>
</dbReference>
<dbReference type="InterPro" id="IPR008979">
    <property type="entry name" value="Galactose-bd-like_sf"/>
</dbReference>
<dbReference type="PANTHER" id="PTHR42732">
    <property type="entry name" value="BETA-GALACTOSIDASE"/>
    <property type="match status" value="1"/>
</dbReference>
<evidence type="ECO:0000259" key="8">
    <source>
        <dbReference type="Pfam" id="PF18565"/>
    </source>
</evidence>
<evidence type="ECO:0000256" key="3">
    <source>
        <dbReference type="ARBA" id="ARBA00023295"/>
    </source>
</evidence>
<dbReference type="Pfam" id="PF16355">
    <property type="entry name" value="DUF4982"/>
    <property type="match status" value="1"/>
</dbReference>
<proteinExistence type="inferred from homology"/>
<feature type="domain" description="Glycoside hydrolase family 2" evidence="8">
    <location>
        <begin position="671"/>
        <end position="772"/>
    </location>
</feature>
<name>A0A386HR89_9BACT</name>
<dbReference type="Pfam" id="PF00703">
    <property type="entry name" value="Glyco_hydro_2"/>
    <property type="match status" value="1"/>
</dbReference>
<dbReference type="RefSeq" id="WP_119988853.1">
    <property type="nucleotide sequence ID" value="NZ_CP032489.1"/>
</dbReference>
<feature type="domain" description="Glycoside hydrolase family 2 immunoglobulin-like beta-sandwich" evidence="4">
    <location>
        <begin position="187"/>
        <end position="298"/>
    </location>
</feature>